<dbReference type="GO" id="GO:0006749">
    <property type="term" value="P:glutathione metabolic process"/>
    <property type="evidence" value="ECO:0007669"/>
    <property type="project" value="TreeGrafter"/>
</dbReference>
<dbReference type="InterPro" id="IPR001853">
    <property type="entry name" value="DSBA-like_thioredoxin_dom"/>
</dbReference>
<dbReference type="InterPro" id="IPR051924">
    <property type="entry name" value="GST_Kappa/NadH"/>
</dbReference>
<organism evidence="4 5">
    <name type="scientific">Hydrogenophaga borbori</name>
    <dbReference type="NCBI Taxonomy" id="2294117"/>
    <lineage>
        <taxon>Bacteria</taxon>
        <taxon>Pseudomonadati</taxon>
        <taxon>Pseudomonadota</taxon>
        <taxon>Betaproteobacteria</taxon>
        <taxon>Burkholderiales</taxon>
        <taxon>Comamonadaceae</taxon>
        <taxon>Hydrogenophaga</taxon>
    </lineage>
</organism>
<sequence length="238" mass="25990">MCHVRHKASTVQAPAGRHKPVSGLADMPLWYETIAPIPPPDPMPAPLHCHLDFISPYGYFASLRLEAIAARHGRSVAWHPMLLGVAVMKVMGLKPLMDTPLKGDYVERDVRRYARERGVPMKRQPRDAVMNPLACARALAWTNRHEPERASAVVHAVYGAYWGQGLDLSTPDALAPVLGEALARAAAGEEAAALLRAEVDASLAQGVFGSPTVVVDGEPFWGVDKLEQLERWLARGGW</sequence>
<dbReference type="Proteomes" id="UP000261931">
    <property type="component" value="Unassembled WGS sequence"/>
</dbReference>
<dbReference type="InterPro" id="IPR036249">
    <property type="entry name" value="Thioredoxin-like_sf"/>
</dbReference>
<evidence type="ECO:0000313" key="4">
    <source>
        <dbReference type="EMBL" id="RFP81241.1"/>
    </source>
</evidence>
<dbReference type="GO" id="GO:0004364">
    <property type="term" value="F:glutathione transferase activity"/>
    <property type="evidence" value="ECO:0007669"/>
    <property type="project" value="TreeGrafter"/>
</dbReference>
<feature type="active site" description="Nucleophile" evidence="2">
    <location>
        <position position="55"/>
    </location>
</feature>
<dbReference type="InterPro" id="IPR014440">
    <property type="entry name" value="HCCAis_GSTk"/>
</dbReference>
<evidence type="ECO:0000256" key="2">
    <source>
        <dbReference type="PIRSR" id="PIRSR006386-1"/>
    </source>
</evidence>
<dbReference type="SUPFAM" id="SSF52833">
    <property type="entry name" value="Thioredoxin-like"/>
    <property type="match status" value="1"/>
</dbReference>
<dbReference type="EC" id="5.99.1.4" evidence="1"/>
<dbReference type="GO" id="GO:0018845">
    <property type="term" value="F:2-hydroxychromene-2-carboxylate isomerase activity"/>
    <property type="evidence" value="ECO:0007669"/>
    <property type="project" value="UniProtKB-UniRule"/>
</dbReference>
<comment type="similarity">
    <text evidence="1">Belongs to the GST superfamily. NadH family.</text>
</comment>
<dbReference type="PANTHER" id="PTHR42943:SF2">
    <property type="entry name" value="GLUTATHIONE S-TRANSFERASE KAPPA 1"/>
    <property type="match status" value="1"/>
</dbReference>
<evidence type="ECO:0000256" key="1">
    <source>
        <dbReference type="PIRNR" id="PIRNR006386"/>
    </source>
</evidence>
<dbReference type="PANTHER" id="PTHR42943">
    <property type="entry name" value="GLUTATHIONE S-TRANSFERASE KAPPA"/>
    <property type="match status" value="1"/>
</dbReference>
<keyword evidence="1 4" id="KW-0413">Isomerase</keyword>
<reference evidence="4 5" key="1">
    <citation type="submission" date="2018-08" db="EMBL/GenBank/DDBJ databases">
        <title>Hydrogenophaga sp. LA-38 isolated from sludge.</title>
        <authorList>
            <person name="Im W.-T."/>
        </authorList>
    </citation>
    <scope>NUCLEOTIDE SEQUENCE [LARGE SCALE GENOMIC DNA]</scope>
    <source>
        <strain evidence="4 5">LA-38</strain>
    </source>
</reference>
<gene>
    <name evidence="4" type="ORF">DY262_05605</name>
</gene>
<comment type="caution">
    <text evidence="4">The sequence shown here is derived from an EMBL/GenBank/DDBJ whole genome shotgun (WGS) entry which is preliminary data.</text>
</comment>
<proteinExistence type="inferred from homology"/>
<dbReference type="GO" id="GO:0004602">
    <property type="term" value="F:glutathione peroxidase activity"/>
    <property type="evidence" value="ECO:0007669"/>
    <property type="project" value="TreeGrafter"/>
</dbReference>
<evidence type="ECO:0000313" key="5">
    <source>
        <dbReference type="Proteomes" id="UP000261931"/>
    </source>
</evidence>
<dbReference type="CDD" id="cd03022">
    <property type="entry name" value="DsbA_HCCA_Iso"/>
    <property type="match status" value="1"/>
</dbReference>
<keyword evidence="5" id="KW-1185">Reference proteome</keyword>
<dbReference type="GO" id="GO:1901170">
    <property type="term" value="P:naphthalene catabolic process"/>
    <property type="evidence" value="ECO:0007669"/>
    <property type="project" value="InterPro"/>
</dbReference>
<dbReference type="InterPro" id="IPR044087">
    <property type="entry name" value="NahD-like"/>
</dbReference>
<dbReference type="PIRSF" id="PIRSF006386">
    <property type="entry name" value="HCCAis_GSTk"/>
    <property type="match status" value="1"/>
</dbReference>
<dbReference type="Gene3D" id="3.40.30.10">
    <property type="entry name" value="Glutaredoxin"/>
    <property type="match status" value="1"/>
</dbReference>
<accession>A0A372ENH8</accession>
<protein>
    <recommendedName>
        <fullName evidence="1">2-hydroxychromene-2-carboxylate isomerase</fullName>
        <ecNumber evidence="1">5.99.1.4</ecNumber>
    </recommendedName>
</protein>
<feature type="domain" description="DSBA-like thioredoxin" evidence="3">
    <location>
        <begin position="51"/>
        <end position="232"/>
    </location>
</feature>
<comment type="catalytic activity">
    <reaction evidence="1">
        <text>2-hydroxychromene-2-carboxylate = (3E)-4-(2-hydroxyphenyl)-2-oxobut-3-enoate</text>
        <dbReference type="Rhea" id="RHEA:27401"/>
        <dbReference type="ChEBI" id="CHEBI:59350"/>
        <dbReference type="ChEBI" id="CHEBI:59353"/>
        <dbReference type="EC" id="5.99.1.4"/>
    </reaction>
</comment>
<dbReference type="EMBL" id="QVLS01000002">
    <property type="protein sequence ID" value="RFP81241.1"/>
    <property type="molecule type" value="Genomic_DNA"/>
</dbReference>
<name>A0A372ENH8_9BURK</name>
<evidence type="ECO:0000259" key="3">
    <source>
        <dbReference type="Pfam" id="PF01323"/>
    </source>
</evidence>
<dbReference type="Pfam" id="PF01323">
    <property type="entry name" value="DSBA"/>
    <property type="match status" value="1"/>
</dbReference>
<dbReference type="AlphaFoldDB" id="A0A372ENH8"/>